<dbReference type="InterPro" id="IPR007715">
    <property type="entry name" value="Coq4"/>
</dbReference>
<dbReference type="PANTHER" id="PTHR12922:SF7">
    <property type="entry name" value="UBIQUINONE BIOSYNTHESIS PROTEIN COQ4 HOMOLOG, MITOCHONDRIAL"/>
    <property type="match status" value="1"/>
</dbReference>
<gene>
    <name evidence="1" type="ORF">EVA68_00935</name>
</gene>
<dbReference type="Pfam" id="PF05019">
    <property type="entry name" value="Coq4"/>
    <property type="match status" value="1"/>
</dbReference>
<evidence type="ECO:0000313" key="2">
    <source>
        <dbReference type="Proteomes" id="UP000316199"/>
    </source>
</evidence>
<accession>A0A520S5R5</accession>
<dbReference type="PANTHER" id="PTHR12922">
    <property type="entry name" value="UBIQUINONE BIOSYNTHESIS PROTEIN"/>
    <property type="match status" value="1"/>
</dbReference>
<dbReference type="GO" id="GO:0006744">
    <property type="term" value="P:ubiquinone biosynthetic process"/>
    <property type="evidence" value="ECO:0007669"/>
    <property type="project" value="InterPro"/>
</dbReference>
<proteinExistence type="predicted"/>
<protein>
    <recommendedName>
        <fullName evidence="3">Ubiquinone biosynthesis protein</fullName>
    </recommendedName>
</protein>
<dbReference type="AlphaFoldDB" id="A0A520S5R5"/>
<reference evidence="1 2" key="1">
    <citation type="submission" date="2019-02" db="EMBL/GenBank/DDBJ databases">
        <title>Prokaryotic population dynamics and viral predation in marine succession experiment using metagenomics: the confinement effect.</title>
        <authorList>
            <person name="Haro-Moreno J.M."/>
            <person name="Rodriguez-Valera F."/>
            <person name="Lopez-Perez M."/>
        </authorList>
    </citation>
    <scope>NUCLEOTIDE SEQUENCE [LARGE SCALE GENOMIC DNA]</scope>
    <source>
        <strain evidence="1">MED-G157</strain>
    </source>
</reference>
<name>A0A520S5R5_9GAMM</name>
<comment type="caution">
    <text evidence="1">The sequence shown here is derived from an EMBL/GenBank/DDBJ whole genome shotgun (WGS) entry which is preliminary data.</text>
</comment>
<dbReference type="EMBL" id="SHAG01000001">
    <property type="protein sequence ID" value="RZO77822.1"/>
    <property type="molecule type" value="Genomic_DNA"/>
</dbReference>
<evidence type="ECO:0000313" key="1">
    <source>
        <dbReference type="EMBL" id="RZO77822.1"/>
    </source>
</evidence>
<dbReference type="Proteomes" id="UP000316199">
    <property type="component" value="Unassembled WGS sequence"/>
</dbReference>
<organism evidence="1 2">
    <name type="scientific">OM182 bacterium</name>
    <dbReference type="NCBI Taxonomy" id="2510334"/>
    <lineage>
        <taxon>Bacteria</taxon>
        <taxon>Pseudomonadati</taxon>
        <taxon>Pseudomonadota</taxon>
        <taxon>Gammaproteobacteria</taxon>
        <taxon>OMG group</taxon>
        <taxon>OM182 clade</taxon>
    </lineage>
</organism>
<sequence>MLISISSLFFSSMRLSAMPDDTKRHMQPIAAYRALRALLKDPDKTEEVFIIIRAMSGNSLGNCYKQFRKTRVGKEILAEKRQLLSVLQDRTKLAGLSAESLGRRYLDFIEREGIYAKGLVDASDEAIPISNPELRLYAERTRDMHDLWHVITGYGRDTFGEACLLAFTYAQTRNRGVGIIALVGFFKLRKEIGSGVGRAMWQGYQAGRRASWLPAQDWEKLLCLSIREVRRQLNIEEPTKYSTKFTEMRNLAAI</sequence>
<evidence type="ECO:0008006" key="3">
    <source>
        <dbReference type="Google" id="ProtNLM"/>
    </source>
</evidence>